<dbReference type="OrthoDB" id="6629246at2759"/>
<evidence type="ECO:0000313" key="3">
    <source>
        <dbReference type="Proteomes" id="UP000475862"/>
    </source>
</evidence>
<feature type="domain" description="DUF7869" evidence="1">
    <location>
        <begin position="514"/>
        <end position="612"/>
    </location>
</feature>
<evidence type="ECO:0000313" key="2">
    <source>
        <dbReference type="EMBL" id="KAE9533119.1"/>
    </source>
</evidence>
<dbReference type="EMBL" id="VYZN01000037">
    <property type="protein sequence ID" value="KAE9533119.1"/>
    <property type="molecule type" value="Genomic_DNA"/>
</dbReference>
<reference evidence="2 3" key="1">
    <citation type="submission" date="2019-08" db="EMBL/GenBank/DDBJ databases">
        <title>The genome of the soybean aphid Biotype 1, its phylome, world population structure and adaptation to the North American continent.</title>
        <authorList>
            <person name="Giordano R."/>
            <person name="Donthu R.K."/>
            <person name="Hernandez A.G."/>
            <person name="Wright C.L."/>
            <person name="Zimin A.V."/>
        </authorList>
    </citation>
    <scope>NUCLEOTIDE SEQUENCE [LARGE SCALE GENOMIC DNA]</scope>
    <source>
        <tissue evidence="2">Whole aphids</tissue>
    </source>
</reference>
<dbReference type="AlphaFoldDB" id="A0A6G0THR0"/>
<dbReference type="Proteomes" id="UP000475862">
    <property type="component" value="Unassembled WGS sequence"/>
</dbReference>
<sequence length="762" mass="88063">MSSRAKRIVKLGQSCSQVEKVEAWLQDPQNIPPSSPKSYHTLTPYKLVEEEQNIDLWKISDVDNIVFGEINDGAIESHNVGNQININSITSNNNILIGEIDKSDFGNVFQDNIPNQCSDYENHNNDNIIIINNATDNDEVNLFANISDQTPELTHIIENNILHHNSNSDQIEDDVVLLKSKKRHSFGSQKEASKRKRNLGQSYYTANKKKLIDAKKMKSACGNICRLKCSLSISEISRQQLFDHYWQLGNVDRQRDFLSKCIEYGNVPKYRYPRTTNRDLNYSYNFYINNIKHRVCKLFFKNTLAISDRPIRTVISRINNCGFIEADKRGKHKKHKKLDFEIKQSVRDHINSIPRIESHYLRAQTTREYIEGGKSLADLFRDYSSHMIEKQYPQEKIANLTMYSRIFNTEFNISFFVPKKDQCSHCESYKNADDIGKVFKDEEYQLHLSEKNLSRIEKENDKQLASNDMNRSNILLACYDLQAVLPTPRGEVSVFYYKSKLSTYNFTISDIVRKQSFCYVWNEGEAKKGVNEIGTSIIKFLQSECNVGKSEVIFYSDNCAGQNKNKFITSLYLYATTNMDIDSITHKFLVVGHTQNEGDTAHSVIEKQIKKSLKSGPIYLPTQYVSLIQAAKKSGNPFKVKELGYSDFYDIKNITECNKKNFAINNDGEKVIWNNIKVLRVEKAQPNTILYKTSFSDIEFKKINIYYNGARGRKPSFTNYSLKQAYTQKNKISVNKKRDLISLCEDNYIPSIYHDFYKSLQS</sequence>
<dbReference type="PANTHER" id="PTHR10773">
    <property type="entry name" value="DNA-DIRECTED RNA POLYMERASES I, II, AND III SUBUNIT RPABC2"/>
    <property type="match status" value="1"/>
</dbReference>
<organism evidence="2 3">
    <name type="scientific">Aphis glycines</name>
    <name type="common">Soybean aphid</name>
    <dbReference type="NCBI Taxonomy" id="307491"/>
    <lineage>
        <taxon>Eukaryota</taxon>
        <taxon>Metazoa</taxon>
        <taxon>Ecdysozoa</taxon>
        <taxon>Arthropoda</taxon>
        <taxon>Hexapoda</taxon>
        <taxon>Insecta</taxon>
        <taxon>Pterygota</taxon>
        <taxon>Neoptera</taxon>
        <taxon>Paraneoptera</taxon>
        <taxon>Hemiptera</taxon>
        <taxon>Sternorrhyncha</taxon>
        <taxon>Aphidomorpha</taxon>
        <taxon>Aphidoidea</taxon>
        <taxon>Aphididae</taxon>
        <taxon>Aphidini</taxon>
        <taxon>Aphis</taxon>
        <taxon>Aphis</taxon>
    </lineage>
</organism>
<protein>
    <recommendedName>
        <fullName evidence="1">DUF7869 domain-containing protein</fullName>
    </recommendedName>
</protein>
<keyword evidence="3" id="KW-1185">Reference proteome</keyword>
<accession>A0A6G0THR0</accession>
<dbReference type="PANTHER" id="PTHR10773:SF19">
    <property type="match status" value="1"/>
</dbReference>
<dbReference type="Pfam" id="PF25273">
    <property type="entry name" value="DUF7869"/>
    <property type="match status" value="1"/>
</dbReference>
<proteinExistence type="predicted"/>
<comment type="caution">
    <text evidence="2">The sequence shown here is derived from an EMBL/GenBank/DDBJ whole genome shotgun (WGS) entry which is preliminary data.</text>
</comment>
<dbReference type="InterPro" id="IPR057191">
    <property type="entry name" value="DUF7869"/>
</dbReference>
<name>A0A6G0THR0_APHGL</name>
<evidence type="ECO:0000259" key="1">
    <source>
        <dbReference type="Pfam" id="PF25273"/>
    </source>
</evidence>
<gene>
    <name evidence="2" type="ORF">AGLY_009547</name>
</gene>